<feature type="transmembrane region" description="Helical" evidence="1">
    <location>
        <begin position="75"/>
        <end position="96"/>
    </location>
</feature>
<feature type="transmembrane region" description="Helical" evidence="1">
    <location>
        <begin position="261"/>
        <end position="282"/>
    </location>
</feature>
<evidence type="ECO:0000313" key="3">
    <source>
        <dbReference type="Proteomes" id="UP000636479"/>
    </source>
</evidence>
<evidence type="ECO:0000256" key="1">
    <source>
        <dbReference type="SAM" id="Phobius"/>
    </source>
</evidence>
<feature type="transmembrane region" description="Helical" evidence="1">
    <location>
        <begin position="389"/>
        <end position="411"/>
    </location>
</feature>
<keyword evidence="1" id="KW-1133">Transmembrane helix</keyword>
<dbReference type="EMBL" id="JACAZF010000006">
    <property type="protein sequence ID" value="KAF7301023.1"/>
    <property type="molecule type" value="Genomic_DNA"/>
</dbReference>
<gene>
    <name evidence="2" type="ORF">MIND_00666100</name>
</gene>
<sequence>MLSIPSSLRRLFTIITPTQSIFLGAKLILLLSLPHPIVEEKKDVDFLPLDLVRWPTRTTSIDPPSSCVPSIEQPLVNWLGIVAYISSVGLCVSLIFRVKCRPLSLWLYPRAEIGMLCAVVYLTNLPNLVLRPSCVSHFLAANLSHAFHILQTTCGLLASIVAESYYGRYTVNLNDILLFASSHASWIVLRTPLCRLRRQILATSVGSRLLAIFFILPTFLDLWCNPLSQELTLTLLYGLSWRIGRSAPYQELMSVDWDPELISLLVAPIMIYLFLHVTHLATTSFVRLIHATISTIWSGPFECFVLVIHTMAVAGCCVLSMVPRLVLWMVAYIVYMPYLHILCGIWLPRSIRQPAIDALSDNVALWIAAQFHCILHPNVKTGLLWQHISWLRLLLAVGPPIFCFVYCEAAITVRKLKRLWGLLVRH</sequence>
<feature type="transmembrane region" description="Helical" evidence="1">
    <location>
        <begin position="200"/>
        <end position="220"/>
    </location>
</feature>
<dbReference type="GeneID" id="59345895"/>
<feature type="transmembrane region" description="Helical" evidence="1">
    <location>
        <begin position="303"/>
        <end position="322"/>
    </location>
</feature>
<keyword evidence="1" id="KW-0472">Membrane</keyword>
<accession>A0A8H6W445</accession>
<keyword evidence="3" id="KW-1185">Reference proteome</keyword>
<protein>
    <submittedName>
        <fullName evidence="2">Uncharacterized protein</fullName>
    </submittedName>
</protein>
<name>A0A8H6W445_9AGAR</name>
<feature type="transmembrane region" description="Helical" evidence="1">
    <location>
        <begin position="103"/>
        <end position="123"/>
    </location>
</feature>
<reference evidence="2" key="1">
    <citation type="submission" date="2020-05" db="EMBL/GenBank/DDBJ databases">
        <title>Mycena genomes resolve the evolution of fungal bioluminescence.</title>
        <authorList>
            <person name="Tsai I.J."/>
        </authorList>
    </citation>
    <scope>NUCLEOTIDE SEQUENCE</scope>
    <source>
        <strain evidence="2">171206Taipei</strain>
    </source>
</reference>
<dbReference type="Proteomes" id="UP000636479">
    <property type="component" value="Unassembled WGS sequence"/>
</dbReference>
<evidence type="ECO:0000313" key="2">
    <source>
        <dbReference type="EMBL" id="KAF7301023.1"/>
    </source>
</evidence>
<comment type="caution">
    <text evidence="2">The sequence shown here is derived from an EMBL/GenBank/DDBJ whole genome shotgun (WGS) entry which is preliminary data.</text>
</comment>
<proteinExistence type="predicted"/>
<organism evidence="2 3">
    <name type="scientific">Mycena indigotica</name>
    <dbReference type="NCBI Taxonomy" id="2126181"/>
    <lineage>
        <taxon>Eukaryota</taxon>
        <taxon>Fungi</taxon>
        <taxon>Dikarya</taxon>
        <taxon>Basidiomycota</taxon>
        <taxon>Agaricomycotina</taxon>
        <taxon>Agaricomycetes</taxon>
        <taxon>Agaricomycetidae</taxon>
        <taxon>Agaricales</taxon>
        <taxon>Marasmiineae</taxon>
        <taxon>Mycenaceae</taxon>
        <taxon>Mycena</taxon>
    </lineage>
</organism>
<feature type="transmembrane region" description="Helical" evidence="1">
    <location>
        <begin position="12"/>
        <end position="33"/>
    </location>
</feature>
<dbReference type="RefSeq" id="XP_037219023.1">
    <property type="nucleotide sequence ID" value="XM_037363379.1"/>
</dbReference>
<keyword evidence="1" id="KW-0812">Transmembrane</keyword>
<feature type="transmembrane region" description="Helical" evidence="1">
    <location>
        <begin position="328"/>
        <end position="347"/>
    </location>
</feature>
<dbReference type="AlphaFoldDB" id="A0A8H6W445"/>